<dbReference type="PANTHER" id="PTHR35894:SF1">
    <property type="entry name" value="PHOSPHORIBULOKINASE _ URIDINE KINASE FAMILY"/>
    <property type="match status" value="1"/>
</dbReference>
<dbReference type="InterPro" id="IPR027417">
    <property type="entry name" value="P-loop_NTPase"/>
</dbReference>
<dbReference type="EMBL" id="JBHUFA010000001">
    <property type="protein sequence ID" value="MFD1694341.1"/>
    <property type="molecule type" value="Genomic_DNA"/>
</dbReference>
<dbReference type="InterPro" id="IPR052026">
    <property type="entry name" value="ExeA_AAA_ATPase_DNA-bind"/>
</dbReference>
<dbReference type="InterPro" id="IPR003593">
    <property type="entry name" value="AAA+_ATPase"/>
</dbReference>
<dbReference type="SUPFAM" id="SSF52540">
    <property type="entry name" value="P-loop containing nucleoside triphosphate hydrolases"/>
    <property type="match status" value="1"/>
</dbReference>
<protein>
    <submittedName>
        <fullName evidence="2">ExeA family protein</fullName>
    </submittedName>
</protein>
<name>A0ABW4JU45_9HYPH</name>
<organism evidence="2 3">
    <name type="scientific">Roseibium aestuarii</name>
    <dbReference type="NCBI Taxonomy" id="2600299"/>
    <lineage>
        <taxon>Bacteria</taxon>
        <taxon>Pseudomonadati</taxon>
        <taxon>Pseudomonadota</taxon>
        <taxon>Alphaproteobacteria</taxon>
        <taxon>Hyphomicrobiales</taxon>
        <taxon>Stappiaceae</taxon>
        <taxon>Roseibium</taxon>
    </lineage>
</organism>
<dbReference type="RefSeq" id="WP_149891796.1">
    <property type="nucleotide sequence ID" value="NZ_JBHUFA010000001.1"/>
</dbReference>
<dbReference type="PANTHER" id="PTHR35894">
    <property type="entry name" value="GENERAL SECRETION PATHWAY PROTEIN A-RELATED"/>
    <property type="match status" value="1"/>
</dbReference>
<comment type="caution">
    <text evidence="2">The sequence shown here is derived from an EMBL/GenBank/DDBJ whole genome shotgun (WGS) entry which is preliminary data.</text>
</comment>
<accession>A0ABW4JU45</accession>
<gene>
    <name evidence="2" type="ORF">ACFSC7_02355</name>
</gene>
<dbReference type="SMART" id="SM00382">
    <property type="entry name" value="AAA"/>
    <property type="match status" value="1"/>
</dbReference>
<evidence type="ECO:0000313" key="2">
    <source>
        <dbReference type="EMBL" id="MFD1694341.1"/>
    </source>
</evidence>
<dbReference type="InterPro" id="IPR049945">
    <property type="entry name" value="AAA_22"/>
</dbReference>
<proteinExistence type="predicted"/>
<dbReference type="Pfam" id="PF13401">
    <property type="entry name" value="AAA_22"/>
    <property type="match status" value="1"/>
</dbReference>
<sequence>MYEPFYSLLRKPFALIPDPRFIYWGGPHSMAYAMLEYGIVNHAGFTVITGEVGAGKTTLIQHLLDKLPGDICVGLLSNTGGGGELLEWVLMAFDQEFDGGSRVVLFKRFKDFLTRQYELGRRTVLIVDEAQNLGAEALEELRMLTNVNSHARELLQIVLSGQPELKELLASPSMKQFVQRVSSDFHLPYLSKPDEVASYIDHRLRVAGAKRTLFTPEASEMIFHATQGTPRLINLLCDTALLYGYSTEAPEIGREIVERVLEDKRRFGVFPMPGEQKVRVAT</sequence>
<reference evidence="3" key="1">
    <citation type="journal article" date="2019" name="Int. J. Syst. Evol. Microbiol.">
        <title>The Global Catalogue of Microorganisms (GCM) 10K type strain sequencing project: providing services to taxonomists for standard genome sequencing and annotation.</title>
        <authorList>
            <consortium name="The Broad Institute Genomics Platform"/>
            <consortium name="The Broad Institute Genome Sequencing Center for Infectious Disease"/>
            <person name="Wu L."/>
            <person name="Ma J."/>
        </authorList>
    </citation>
    <scope>NUCLEOTIDE SEQUENCE [LARGE SCALE GENOMIC DNA]</scope>
    <source>
        <strain evidence="3">JCM 3369</strain>
    </source>
</reference>
<evidence type="ECO:0000259" key="1">
    <source>
        <dbReference type="SMART" id="SM00382"/>
    </source>
</evidence>
<dbReference type="Gene3D" id="3.40.50.300">
    <property type="entry name" value="P-loop containing nucleotide triphosphate hydrolases"/>
    <property type="match status" value="1"/>
</dbReference>
<keyword evidence="3" id="KW-1185">Reference proteome</keyword>
<dbReference type="Proteomes" id="UP001597327">
    <property type="component" value="Unassembled WGS sequence"/>
</dbReference>
<evidence type="ECO:0000313" key="3">
    <source>
        <dbReference type="Proteomes" id="UP001597327"/>
    </source>
</evidence>
<feature type="domain" description="AAA+ ATPase" evidence="1">
    <location>
        <begin position="42"/>
        <end position="183"/>
    </location>
</feature>